<name>X1MQW7_9ZZZZ</name>
<reference evidence="2" key="1">
    <citation type="journal article" date="2014" name="Front. Microbiol.">
        <title>High frequency of phylogenetically diverse reductive dehalogenase-homologous genes in deep subseafloor sedimentary metagenomes.</title>
        <authorList>
            <person name="Kawai M."/>
            <person name="Futagami T."/>
            <person name="Toyoda A."/>
            <person name="Takaki Y."/>
            <person name="Nishi S."/>
            <person name="Hori S."/>
            <person name="Arai W."/>
            <person name="Tsubouchi T."/>
            <person name="Morono Y."/>
            <person name="Uchiyama I."/>
            <person name="Ito T."/>
            <person name="Fujiyama A."/>
            <person name="Inagaki F."/>
            <person name="Takami H."/>
        </authorList>
    </citation>
    <scope>NUCLEOTIDE SEQUENCE</scope>
    <source>
        <strain evidence="2">Expedition CK06-06</strain>
    </source>
</reference>
<organism evidence="2">
    <name type="scientific">marine sediment metagenome</name>
    <dbReference type="NCBI Taxonomy" id="412755"/>
    <lineage>
        <taxon>unclassified sequences</taxon>
        <taxon>metagenomes</taxon>
        <taxon>ecological metagenomes</taxon>
    </lineage>
</organism>
<protein>
    <submittedName>
        <fullName evidence="2">Uncharacterized protein</fullName>
    </submittedName>
</protein>
<evidence type="ECO:0000256" key="1">
    <source>
        <dbReference type="SAM" id="Phobius"/>
    </source>
</evidence>
<keyword evidence="1" id="KW-0812">Transmembrane</keyword>
<gene>
    <name evidence="2" type="ORF">S06H3_41823</name>
</gene>
<feature type="non-terminal residue" evidence="2">
    <location>
        <position position="50"/>
    </location>
</feature>
<evidence type="ECO:0000313" key="2">
    <source>
        <dbReference type="EMBL" id="GAI34027.1"/>
    </source>
</evidence>
<proteinExistence type="predicted"/>
<keyword evidence="1" id="KW-0472">Membrane</keyword>
<sequence>MPSMKGLAVGVGAIIIVGYLALKTGAARGLQDIAGAVTSAVASPFAGLGT</sequence>
<comment type="caution">
    <text evidence="2">The sequence shown here is derived from an EMBL/GenBank/DDBJ whole genome shotgun (WGS) entry which is preliminary data.</text>
</comment>
<dbReference type="EMBL" id="BARV01025812">
    <property type="protein sequence ID" value="GAI34027.1"/>
    <property type="molecule type" value="Genomic_DNA"/>
</dbReference>
<feature type="transmembrane region" description="Helical" evidence="1">
    <location>
        <begin position="6"/>
        <end position="22"/>
    </location>
</feature>
<accession>X1MQW7</accession>
<keyword evidence="1" id="KW-1133">Transmembrane helix</keyword>
<dbReference type="AlphaFoldDB" id="X1MQW7"/>